<feature type="transmembrane region" description="Helical" evidence="2">
    <location>
        <begin position="31"/>
        <end position="51"/>
    </location>
</feature>
<reference evidence="3 4" key="1">
    <citation type="journal article" date="2016" name="Nat. Commun.">
        <title>Thousands of microbial genomes shed light on interconnected biogeochemical processes in an aquifer system.</title>
        <authorList>
            <person name="Anantharaman K."/>
            <person name="Brown C.T."/>
            <person name="Hug L.A."/>
            <person name="Sharon I."/>
            <person name="Castelle C.J."/>
            <person name="Probst A.J."/>
            <person name="Thomas B.C."/>
            <person name="Singh A."/>
            <person name="Wilkins M.J."/>
            <person name="Karaoz U."/>
            <person name="Brodie E.L."/>
            <person name="Williams K.H."/>
            <person name="Hubbard S.S."/>
            <person name="Banfield J.F."/>
        </authorList>
    </citation>
    <scope>NUCLEOTIDE SEQUENCE [LARGE SCALE GENOMIC DNA]</scope>
</reference>
<feature type="repeat" description="TPR" evidence="1">
    <location>
        <begin position="508"/>
        <end position="541"/>
    </location>
</feature>
<feature type="transmembrane region" description="Helical" evidence="2">
    <location>
        <begin position="109"/>
        <end position="139"/>
    </location>
</feature>
<feature type="transmembrane region" description="Helical" evidence="2">
    <location>
        <begin position="58"/>
        <end position="77"/>
    </location>
</feature>
<dbReference type="Gene3D" id="1.25.40.10">
    <property type="entry name" value="Tetratricopeptide repeat domain"/>
    <property type="match status" value="1"/>
</dbReference>
<dbReference type="InterPro" id="IPR019734">
    <property type="entry name" value="TPR_rpt"/>
</dbReference>
<keyword evidence="2" id="KW-0472">Membrane</keyword>
<feature type="transmembrane region" description="Helical" evidence="2">
    <location>
        <begin position="248"/>
        <end position="267"/>
    </location>
</feature>
<dbReference type="InterPro" id="IPR011990">
    <property type="entry name" value="TPR-like_helical_dom_sf"/>
</dbReference>
<feature type="transmembrane region" description="Helical" evidence="2">
    <location>
        <begin position="287"/>
        <end position="307"/>
    </location>
</feature>
<proteinExistence type="predicted"/>
<gene>
    <name evidence="3" type="ORF">A3F02_01840</name>
</gene>
<accession>A0A1F5GUT8</accession>
<sequence>MGIAHPPGYPLYTMLAHLFTYLPFGNLPFKVNFFSAISSSLTVVVVYFICLKITANRLASASASLFLAFSYSFWLYSLIADTYSLNTFFIAVLVLISLHLFANPNKIRLFWFLAFAFGLSLSHHAVVLFLAPALAFIVILSLGKQILNVRLILPAVLLFVLGLLPYIFLPIRAFQNPSVNWGDPDTIGKFTNHVLRYDYGTFAFSSGADTFNFDVLLFYFQSLFWHFAAVGVVIAVLGLILSLQNKKLFGFLAISYLFLGPILIFLTRVQVTGSIDTKAAVGEFLSASHVIFTIFIGLGITAIYNLFSKRLKPLAIISVAFFAIPLFINFAKVDQSNNFLYENFSQELFNILPKNAILLISSDKGMMAPIYLQTVGGIRSDIKIVNFTLLPANWYKENLKQRYPQLVFPWDKFTRQTNFSEAAKTICDQVVPNYPIYIDSFFGVFTPNFNQSCSYIPYGPVVKLDKQNTKMTNEEINQNQNYWNTTIVKLKQQKPADYRTRQILRSYSEYLTYFGISLQELGKQDMALEQYKRAYEISADYAPSAHFIAQYHLSENKFDEAIVWEQKSIESDPRRPEPYNNLGFIYYEQKKDNKKAYFYFQKYLDLAPNAQDRDRIEKLVKKIKRRRKVNYLPTSSTPAVGD</sequence>
<dbReference type="InterPro" id="IPR021280">
    <property type="entry name" value="TMEM260-like"/>
</dbReference>
<feature type="transmembrane region" description="Helical" evidence="2">
    <location>
        <begin position="223"/>
        <end position="241"/>
    </location>
</feature>
<dbReference type="InterPro" id="IPR052724">
    <property type="entry name" value="GT117_domain-containing"/>
</dbReference>
<evidence type="ECO:0000256" key="1">
    <source>
        <dbReference type="PROSITE-ProRule" id="PRU00339"/>
    </source>
</evidence>
<dbReference type="Pfam" id="PF11028">
    <property type="entry name" value="TMEM260-like"/>
    <property type="match status" value="1"/>
</dbReference>
<feature type="transmembrane region" description="Helical" evidence="2">
    <location>
        <begin position="151"/>
        <end position="169"/>
    </location>
</feature>
<keyword evidence="2" id="KW-0812">Transmembrane</keyword>
<dbReference type="SUPFAM" id="SSF48452">
    <property type="entry name" value="TPR-like"/>
    <property type="match status" value="1"/>
</dbReference>
<organism evidence="3 4">
    <name type="scientific">Candidatus Curtissbacteria bacterium RIFCSPHIGHO2_12_FULL_38_9b</name>
    <dbReference type="NCBI Taxonomy" id="1797720"/>
    <lineage>
        <taxon>Bacteria</taxon>
        <taxon>Candidatus Curtissiibacteriota</taxon>
    </lineage>
</organism>
<dbReference type="PANTHER" id="PTHR16214:SF3">
    <property type="entry name" value="TRANSMEMBRANE PROTEIN 260"/>
    <property type="match status" value="1"/>
</dbReference>
<feature type="transmembrane region" description="Helical" evidence="2">
    <location>
        <begin position="83"/>
        <end position="102"/>
    </location>
</feature>
<dbReference type="PROSITE" id="PS50005">
    <property type="entry name" value="TPR"/>
    <property type="match status" value="1"/>
</dbReference>
<dbReference type="PANTHER" id="PTHR16214">
    <property type="entry name" value="TRANSMEMBRANE PROTEIN 260"/>
    <property type="match status" value="1"/>
</dbReference>
<evidence type="ECO:0000256" key="2">
    <source>
        <dbReference type="SAM" id="Phobius"/>
    </source>
</evidence>
<keyword evidence="2" id="KW-1133">Transmembrane helix</keyword>
<keyword evidence="1" id="KW-0802">TPR repeat</keyword>
<dbReference type="Proteomes" id="UP000176666">
    <property type="component" value="Unassembled WGS sequence"/>
</dbReference>
<name>A0A1F5GUT8_9BACT</name>
<dbReference type="EMBL" id="MFBJ01000050">
    <property type="protein sequence ID" value="OGD95653.1"/>
    <property type="molecule type" value="Genomic_DNA"/>
</dbReference>
<dbReference type="Pfam" id="PF13181">
    <property type="entry name" value="TPR_8"/>
    <property type="match status" value="1"/>
</dbReference>
<evidence type="ECO:0000313" key="4">
    <source>
        <dbReference type="Proteomes" id="UP000176666"/>
    </source>
</evidence>
<dbReference type="SMART" id="SM00028">
    <property type="entry name" value="TPR"/>
    <property type="match status" value="3"/>
</dbReference>
<dbReference type="AlphaFoldDB" id="A0A1F5GUT8"/>
<evidence type="ECO:0000313" key="3">
    <source>
        <dbReference type="EMBL" id="OGD95653.1"/>
    </source>
</evidence>
<comment type="caution">
    <text evidence="3">The sequence shown here is derived from an EMBL/GenBank/DDBJ whole genome shotgun (WGS) entry which is preliminary data.</text>
</comment>
<protein>
    <submittedName>
        <fullName evidence="3">Uncharacterized protein</fullName>
    </submittedName>
</protein>
<feature type="transmembrane region" description="Helical" evidence="2">
    <location>
        <begin position="314"/>
        <end position="331"/>
    </location>
</feature>